<dbReference type="EnsemblMetazoa" id="AALFPA23_003966.R4669">
    <property type="protein sequence ID" value="AALFPA23_003966.P4669"/>
    <property type="gene ID" value="AALFPA23_003966"/>
</dbReference>
<dbReference type="Gene3D" id="3.60.10.10">
    <property type="entry name" value="Endonuclease/exonuclease/phosphatase"/>
    <property type="match status" value="1"/>
</dbReference>
<feature type="compositionally biased region" description="Pro residues" evidence="1">
    <location>
        <begin position="64"/>
        <end position="74"/>
    </location>
</feature>
<dbReference type="InterPro" id="IPR036691">
    <property type="entry name" value="Endo/exonu/phosph_ase_sf"/>
</dbReference>
<dbReference type="Proteomes" id="UP000069940">
    <property type="component" value="Unassembled WGS sequence"/>
</dbReference>
<dbReference type="PANTHER" id="PTHR33395:SF22">
    <property type="entry name" value="REVERSE TRANSCRIPTASE DOMAIN-CONTAINING PROTEIN"/>
    <property type="match status" value="1"/>
</dbReference>
<dbReference type="RefSeq" id="XP_062706729.1">
    <property type="nucleotide sequence ID" value="XM_062850745.1"/>
</dbReference>
<dbReference type="SUPFAM" id="SSF56219">
    <property type="entry name" value="DNase I-like"/>
    <property type="match status" value="1"/>
</dbReference>
<accession>A0ABM1XYB9</accession>
<dbReference type="PANTHER" id="PTHR33395">
    <property type="entry name" value="TRANSCRIPTASE, PUTATIVE-RELATED-RELATED"/>
    <property type="match status" value="1"/>
</dbReference>
<protein>
    <recommendedName>
        <fullName evidence="2">Endonuclease/exonuclease/phosphatase domain-containing protein</fullName>
    </recommendedName>
</protein>
<reference evidence="3" key="2">
    <citation type="submission" date="2025-05" db="UniProtKB">
        <authorList>
            <consortium name="EnsemblMetazoa"/>
        </authorList>
    </citation>
    <scope>IDENTIFICATION</scope>
    <source>
        <strain evidence="3">Foshan</strain>
    </source>
</reference>
<evidence type="ECO:0000313" key="4">
    <source>
        <dbReference type="Proteomes" id="UP000069940"/>
    </source>
</evidence>
<dbReference type="InterPro" id="IPR005135">
    <property type="entry name" value="Endo/exonuclease/phosphatase"/>
</dbReference>
<evidence type="ECO:0000259" key="2">
    <source>
        <dbReference type="Pfam" id="PF03372"/>
    </source>
</evidence>
<feature type="region of interest" description="Disordered" evidence="1">
    <location>
        <begin position="1"/>
        <end position="74"/>
    </location>
</feature>
<keyword evidence="4" id="KW-1185">Reference proteome</keyword>
<sequence>MEAPTPPATVEPIPPAFNSRPGPVCGNGGGVFQPSTHGNGNLRDLQPLSCRTPGRNDDSSMKAPTPPATVEPIPPAFNSRPGPVCGNGRGVFQPSTHGKYNVATNSPASDPPSGFSGYFCGFQPPRSEVPECYDASSIATSNFPLVERMDNDSSQHDNAFLSIYYQNVRGLRTKTTDLKLRLSSSDYDVIIFTETWLRPDINDSELTSDYSIFRCDRSAATSDLSRGGGVLVAVKCGLQCSAVSLVDCEHLEQVAVRVRLPNRSLYVCNVYLRPCSEAALYSAHAMAAQRIADQAADIDVILILGDYNLPRLKWCFDDDINGYLSLNASSEPELILVDSLSSCGLVQLNPFVNSSGNVLDLVFSNSPNDFEVLQSPHPILTSDDYHPPLVLQLDTRSSVLAQVVSESSTPELDFKRCNYEHLNTILASVDWEHYLNGCSVDANVFMFYDKLTEILASHVPRRRSLDALKKHPWWTTELRNLRNRLRKVRHRFFSDKSNENIEMLRSVESAYNELLTSTYQGYVSRLESNLKRNPTMFWKYVKSQRSGNRVPLNVTYGDVTANTPEEAANLFSSFFQSVYRATAPQLRPGCFSQVPSYNVDLPPCNFSYDDVLRALTMLDASKGAGVDDLPPLLLKNCARSLVVPVMLLFNRSLEEKTFSSLWKIAFMIPIHKTGTLSHVENYRGISILCCLGKVSKL</sequence>
<feature type="domain" description="Endonuclease/exonuclease/phosphatase" evidence="2">
    <location>
        <begin position="167"/>
        <end position="365"/>
    </location>
</feature>
<dbReference type="Pfam" id="PF03372">
    <property type="entry name" value="Exo_endo_phos"/>
    <property type="match status" value="1"/>
</dbReference>
<reference evidence="4" key="1">
    <citation type="journal article" date="2015" name="Proc. Natl. Acad. Sci. U.S.A.">
        <title>Genome sequence of the Asian Tiger mosquito, Aedes albopictus, reveals insights into its biology, genetics, and evolution.</title>
        <authorList>
            <person name="Chen X.G."/>
            <person name="Jiang X."/>
            <person name="Gu J."/>
            <person name="Xu M."/>
            <person name="Wu Y."/>
            <person name="Deng Y."/>
            <person name="Zhang C."/>
            <person name="Bonizzoni M."/>
            <person name="Dermauw W."/>
            <person name="Vontas J."/>
            <person name="Armbruster P."/>
            <person name="Huang X."/>
            <person name="Yang Y."/>
            <person name="Zhang H."/>
            <person name="He W."/>
            <person name="Peng H."/>
            <person name="Liu Y."/>
            <person name="Wu K."/>
            <person name="Chen J."/>
            <person name="Lirakis M."/>
            <person name="Topalis P."/>
            <person name="Van Leeuwen T."/>
            <person name="Hall A.B."/>
            <person name="Jiang X."/>
            <person name="Thorpe C."/>
            <person name="Mueller R.L."/>
            <person name="Sun C."/>
            <person name="Waterhouse R.M."/>
            <person name="Yan G."/>
            <person name="Tu Z.J."/>
            <person name="Fang X."/>
            <person name="James A.A."/>
        </authorList>
    </citation>
    <scope>NUCLEOTIDE SEQUENCE [LARGE SCALE GENOMIC DNA]</scope>
    <source>
        <strain evidence="4">Foshan</strain>
    </source>
</reference>
<evidence type="ECO:0000313" key="3">
    <source>
        <dbReference type="EnsemblMetazoa" id="AALFPA23_003966.P4669"/>
    </source>
</evidence>
<name>A0ABM1XYB9_AEDAL</name>
<evidence type="ECO:0000256" key="1">
    <source>
        <dbReference type="SAM" id="MobiDB-lite"/>
    </source>
</evidence>
<feature type="compositionally biased region" description="Pro residues" evidence="1">
    <location>
        <begin position="1"/>
        <end position="15"/>
    </location>
</feature>
<proteinExistence type="predicted"/>
<dbReference type="GeneID" id="134287803"/>
<organism evidence="3 4">
    <name type="scientific">Aedes albopictus</name>
    <name type="common">Asian tiger mosquito</name>
    <name type="synonym">Stegomyia albopicta</name>
    <dbReference type="NCBI Taxonomy" id="7160"/>
    <lineage>
        <taxon>Eukaryota</taxon>
        <taxon>Metazoa</taxon>
        <taxon>Ecdysozoa</taxon>
        <taxon>Arthropoda</taxon>
        <taxon>Hexapoda</taxon>
        <taxon>Insecta</taxon>
        <taxon>Pterygota</taxon>
        <taxon>Neoptera</taxon>
        <taxon>Endopterygota</taxon>
        <taxon>Diptera</taxon>
        <taxon>Nematocera</taxon>
        <taxon>Culicoidea</taxon>
        <taxon>Culicidae</taxon>
        <taxon>Culicinae</taxon>
        <taxon>Aedini</taxon>
        <taxon>Aedes</taxon>
        <taxon>Stegomyia</taxon>
    </lineage>
</organism>